<evidence type="ECO:0000313" key="5">
    <source>
        <dbReference type="Proteomes" id="UP001560573"/>
    </source>
</evidence>
<evidence type="ECO:0000256" key="1">
    <source>
        <dbReference type="ARBA" id="ARBA00006464"/>
    </source>
</evidence>
<evidence type="ECO:0000259" key="3">
    <source>
        <dbReference type="Pfam" id="PF02397"/>
    </source>
</evidence>
<feature type="domain" description="Bacterial sugar transferase" evidence="3">
    <location>
        <begin position="44"/>
        <end position="228"/>
    </location>
</feature>
<evidence type="ECO:0000313" key="4">
    <source>
        <dbReference type="EMBL" id="MEX6686397.1"/>
    </source>
</evidence>
<name>A0ABV3Z959_9BACT</name>
<keyword evidence="2" id="KW-0472">Membrane</keyword>
<dbReference type="GO" id="GO:0016740">
    <property type="term" value="F:transferase activity"/>
    <property type="evidence" value="ECO:0007669"/>
    <property type="project" value="UniProtKB-KW"/>
</dbReference>
<reference evidence="4 5" key="1">
    <citation type="submission" date="2023-07" db="EMBL/GenBank/DDBJ databases">
        <authorList>
            <person name="Lian W.-H."/>
        </authorList>
    </citation>
    <scope>NUCLEOTIDE SEQUENCE [LARGE SCALE GENOMIC DNA]</scope>
    <source>
        <strain evidence="4 5">SYSU DXS3180</strain>
    </source>
</reference>
<keyword evidence="4" id="KW-0808">Transferase</keyword>
<dbReference type="PANTHER" id="PTHR30576">
    <property type="entry name" value="COLANIC BIOSYNTHESIS UDP-GLUCOSE LIPID CARRIER TRANSFERASE"/>
    <property type="match status" value="1"/>
</dbReference>
<keyword evidence="2" id="KW-1133">Transmembrane helix</keyword>
<dbReference type="InterPro" id="IPR003362">
    <property type="entry name" value="Bact_transf"/>
</dbReference>
<keyword evidence="5" id="KW-1185">Reference proteome</keyword>
<dbReference type="Pfam" id="PF02397">
    <property type="entry name" value="Bac_transf"/>
    <property type="match status" value="1"/>
</dbReference>
<comment type="caution">
    <text evidence="4">The sequence shown here is derived from an EMBL/GenBank/DDBJ whole genome shotgun (WGS) entry which is preliminary data.</text>
</comment>
<feature type="transmembrane region" description="Helical" evidence="2">
    <location>
        <begin position="49"/>
        <end position="71"/>
    </location>
</feature>
<accession>A0ABV3Z959</accession>
<dbReference type="PANTHER" id="PTHR30576:SF0">
    <property type="entry name" value="UNDECAPRENYL-PHOSPHATE N-ACETYLGALACTOSAMINYL 1-PHOSPHATE TRANSFERASE-RELATED"/>
    <property type="match status" value="1"/>
</dbReference>
<evidence type="ECO:0000256" key="2">
    <source>
        <dbReference type="SAM" id="Phobius"/>
    </source>
</evidence>
<dbReference type="Proteomes" id="UP001560573">
    <property type="component" value="Unassembled WGS sequence"/>
</dbReference>
<proteinExistence type="inferred from homology"/>
<organism evidence="4 5">
    <name type="scientific">Danxiaibacter flavus</name>
    <dbReference type="NCBI Taxonomy" id="3049108"/>
    <lineage>
        <taxon>Bacteria</taxon>
        <taxon>Pseudomonadati</taxon>
        <taxon>Bacteroidota</taxon>
        <taxon>Chitinophagia</taxon>
        <taxon>Chitinophagales</taxon>
        <taxon>Chitinophagaceae</taxon>
        <taxon>Danxiaibacter</taxon>
    </lineage>
</organism>
<protein>
    <submittedName>
        <fullName evidence="4">Sugar transferase</fullName>
        <ecNumber evidence="4">2.7.8.-</ecNumber>
    </submittedName>
</protein>
<dbReference type="EC" id="2.7.8.-" evidence="4"/>
<dbReference type="RefSeq" id="WP_369327794.1">
    <property type="nucleotide sequence ID" value="NZ_JAULBC010000001.1"/>
</dbReference>
<keyword evidence="2" id="KW-0812">Transmembrane</keyword>
<sequence length="229" mass="26539">MNGRVEIYNEIIEPVLHKTDDTPALLVLEKPLLPLQKQYNVFLKRAFDIIVSSAAVLFILSWLVPLIACIIKLNSKGPVFFVQKRNKKNGEVFNCIKFRTMVVNADADRKGAYKNDQRITSVGNFFRKTHLDELPQFFNVLRGEMSFVGPRPYMIAENRRNETLIASYKLRHDVKPGITGLAQSLGHYGFTEDANMLKARLDMDLHYIYHWSLKMDMTIILRTFINLFR</sequence>
<dbReference type="EMBL" id="JAULBC010000001">
    <property type="protein sequence ID" value="MEX6686397.1"/>
    <property type="molecule type" value="Genomic_DNA"/>
</dbReference>
<gene>
    <name evidence="4" type="ORF">QTN47_02770</name>
</gene>
<comment type="similarity">
    <text evidence="1">Belongs to the bacterial sugar transferase family.</text>
</comment>